<protein>
    <submittedName>
        <fullName evidence="1">Uncharacterized protein</fullName>
    </submittedName>
</protein>
<keyword evidence="2" id="KW-1185">Reference proteome</keyword>
<accession>A0AAN8U9N1</accession>
<evidence type="ECO:0000313" key="2">
    <source>
        <dbReference type="Proteomes" id="UP001371456"/>
    </source>
</evidence>
<dbReference type="EMBL" id="JBANQN010000001">
    <property type="protein sequence ID" value="KAK6802225.1"/>
    <property type="molecule type" value="Genomic_DNA"/>
</dbReference>
<name>A0AAN8U9N1_SOLBU</name>
<comment type="caution">
    <text evidence="1">The sequence shown here is derived from an EMBL/GenBank/DDBJ whole genome shotgun (WGS) entry which is preliminary data.</text>
</comment>
<reference evidence="1 2" key="1">
    <citation type="submission" date="2024-02" db="EMBL/GenBank/DDBJ databases">
        <title>de novo genome assembly of Solanum bulbocastanum strain 11H21.</title>
        <authorList>
            <person name="Hosaka A.J."/>
        </authorList>
    </citation>
    <scope>NUCLEOTIDE SEQUENCE [LARGE SCALE GENOMIC DNA]</scope>
    <source>
        <tissue evidence="1">Young leaves</tissue>
    </source>
</reference>
<proteinExistence type="predicted"/>
<sequence length="14" mass="1705">MKWVQTKVDLDKTL</sequence>
<gene>
    <name evidence="1" type="ORF">RDI58_000005</name>
</gene>
<dbReference type="Proteomes" id="UP001371456">
    <property type="component" value="Unassembled WGS sequence"/>
</dbReference>
<organism evidence="1 2">
    <name type="scientific">Solanum bulbocastanum</name>
    <name type="common">Wild potato</name>
    <dbReference type="NCBI Taxonomy" id="147425"/>
    <lineage>
        <taxon>Eukaryota</taxon>
        <taxon>Viridiplantae</taxon>
        <taxon>Streptophyta</taxon>
        <taxon>Embryophyta</taxon>
        <taxon>Tracheophyta</taxon>
        <taxon>Spermatophyta</taxon>
        <taxon>Magnoliopsida</taxon>
        <taxon>eudicotyledons</taxon>
        <taxon>Gunneridae</taxon>
        <taxon>Pentapetalae</taxon>
        <taxon>asterids</taxon>
        <taxon>lamiids</taxon>
        <taxon>Solanales</taxon>
        <taxon>Solanaceae</taxon>
        <taxon>Solanoideae</taxon>
        <taxon>Solaneae</taxon>
        <taxon>Solanum</taxon>
    </lineage>
</organism>
<evidence type="ECO:0000313" key="1">
    <source>
        <dbReference type="EMBL" id="KAK6802225.1"/>
    </source>
</evidence>